<sequence>MTHEMPAMEFSDLTGRATQNGITVTVNVYRFAGTQDPWTLEVIDQTGWSTIWDTTFASDEDALDAFIEAIEEGDGMRAFLEPPPTLH</sequence>
<dbReference type="AlphaFoldDB" id="A0A679IM29"/>
<accession>A0A679IM29</accession>
<protein>
    <submittedName>
        <fullName evidence="1">Uncharacterized protein</fullName>
    </submittedName>
</protein>
<name>A0A679IM29_9HYPH</name>
<organism evidence="1">
    <name type="scientific">Methylobacterium bullatum</name>
    <dbReference type="NCBI Taxonomy" id="570505"/>
    <lineage>
        <taxon>Bacteria</taxon>
        <taxon>Pseudomonadati</taxon>
        <taxon>Pseudomonadota</taxon>
        <taxon>Alphaproteobacteria</taxon>
        <taxon>Hyphomicrobiales</taxon>
        <taxon>Methylobacteriaceae</taxon>
        <taxon>Methylobacterium</taxon>
    </lineage>
</organism>
<dbReference type="EMBL" id="LR743504">
    <property type="protein sequence ID" value="CAA2099722.1"/>
    <property type="molecule type" value="Genomic_DNA"/>
</dbReference>
<evidence type="ECO:0000313" key="1">
    <source>
        <dbReference type="EMBL" id="CAA2099722.1"/>
    </source>
</evidence>
<reference evidence="1" key="1">
    <citation type="submission" date="2019-12" db="EMBL/GenBank/DDBJ databases">
        <authorList>
            <person name="Cremers G."/>
        </authorList>
    </citation>
    <scope>NUCLEOTIDE SEQUENCE</scope>
    <source>
        <strain evidence="1">Mbul1</strain>
    </source>
</reference>
<proteinExistence type="predicted"/>
<gene>
    <name evidence="1" type="ORF">MBUL_00296</name>
</gene>